<name>A0ABU8RIN0_9ACTN</name>
<keyword evidence="1" id="KW-0812">Transmembrane</keyword>
<protein>
    <submittedName>
        <fullName evidence="2">Uncharacterized protein</fullName>
    </submittedName>
</protein>
<evidence type="ECO:0000313" key="2">
    <source>
        <dbReference type="EMBL" id="MEJ5944947.1"/>
    </source>
</evidence>
<evidence type="ECO:0000313" key="3">
    <source>
        <dbReference type="Proteomes" id="UP001387100"/>
    </source>
</evidence>
<proteinExistence type="predicted"/>
<dbReference type="RefSeq" id="WP_339574327.1">
    <property type="nucleotide sequence ID" value="NZ_JBBIAA010000004.1"/>
</dbReference>
<comment type="caution">
    <text evidence="2">The sequence shown here is derived from an EMBL/GenBank/DDBJ whole genome shotgun (WGS) entry which is preliminary data.</text>
</comment>
<gene>
    <name evidence="2" type="ORF">WDZ17_06515</name>
</gene>
<keyword evidence="1" id="KW-0472">Membrane</keyword>
<feature type="transmembrane region" description="Helical" evidence="1">
    <location>
        <begin position="25"/>
        <end position="47"/>
    </location>
</feature>
<reference evidence="2 3" key="1">
    <citation type="journal article" date="2017" name="Int. J. Syst. Evol. Microbiol.">
        <title>Pseudokineococcus basanitobsidens sp. nov., isolated from volcanic rock.</title>
        <authorList>
            <person name="Lee D.W."/>
            <person name="Park M.Y."/>
            <person name="Kim J.J."/>
            <person name="Kim B.S."/>
        </authorList>
    </citation>
    <scope>NUCLEOTIDE SEQUENCE [LARGE SCALE GENOMIC DNA]</scope>
    <source>
        <strain evidence="2 3">DSM 103726</strain>
    </source>
</reference>
<keyword evidence="1" id="KW-1133">Transmembrane helix</keyword>
<accession>A0ABU8RIN0</accession>
<evidence type="ECO:0000256" key="1">
    <source>
        <dbReference type="SAM" id="Phobius"/>
    </source>
</evidence>
<feature type="transmembrane region" description="Helical" evidence="1">
    <location>
        <begin position="59"/>
        <end position="77"/>
    </location>
</feature>
<sequence>MAGGDAPGRRALGALRSDDADLRSWARLAPLGLVLLGAGACVTGDAAVRRGAGGDALPWVLGGVVGLCLQGAGLSVFGEAVKRRALHDVRASGGARP</sequence>
<dbReference type="EMBL" id="JBBIAA010000004">
    <property type="protein sequence ID" value="MEJ5944947.1"/>
    <property type="molecule type" value="Genomic_DNA"/>
</dbReference>
<organism evidence="2 3">
    <name type="scientific">Pseudokineococcus basanitobsidens</name>
    <dbReference type="NCBI Taxonomy" id="1926649"/>
    <lineage>
        <taxon>Bacteria</taxon>
        <taxon>Bacillati</taxon>
        <taxon>Actinomycetota</taxon>
        <taxon>Actinomycetes</taxon>
        <taxon>Kineosporiales</taxon>
        <taxon>Kineosporiaceae</taxon>
        <taxon>Pseudokineococcus</taxon>
    </lineage>
</organism>
<keyword evidence="3" id="KW-1185">Reference proteome</keyword>
<dbReference type="Proteomes" id="UP001387100">
    <property type="component" value="Unassembled WGS sequence"/>
</dbReference>